<proteinExistence type="predicted"/>
<evidence type="ECO:0000313" key="2">
    <source>
        <dbReference type="Proteomes" id="UP000633263"/>
    </source>
</evidence>
<dbReference type="SUPFAM" id="SSF140736">
    <property type="entry name" value="Rv1873-like"/>
    <property type="match status" value="1"/>
</dbReference>
<protein>
    <recommendedName>
        <fullName evidence="3">Calpastatin</fullName>
    </recommendedName>
</protein>
<dbReference type="InterPro" id="IPR036287">
    <property type="entry name" value="Rv1873-like_sf"/>
</dbReference>
<evidence type="ECO:0000313" key="1">
    <source>
        <dbReference type="EMBL" id="GGI89137.1"/>
    </source>
</evidence>
<name>A0ABQ2CI20_9GAMM</name>
<dbReference type="Pfam" id="PF08837">
    <property type="entry name" value="DUF1810"/>
    <property type="match status" value="1"/>
</dbReference>
<reference evidence="2" key="1">
    <citation type="journal article" date="2019" name="Int. J. Syst. Evol. Microbiol.">
        <title>The Global Catalogue of Microorganisms (GCM) 10K type strain sequencing project: providing services to taxonomists for standard genome sequencing and annotation.</title>
        <authorList>
            <consortium name="The Broad Institute Genomics Platform"/>
            <consortium name="The Broad Institute Genome Sequencing Center for Infectious Disease"/>
            <person name="Wu L."/>
            <person name="Ma J."/>
        </authorList>
    </citation>
    <scope>NUCLEOTIDE SEQUENCE [LARGE SCALE GENOMIC DNA]</scope>
    <source>
        <strain evidence="2">JCM 11590</strain>
    </source>
</reference>
<evidence type="ECO:0008006" key="3">
    <source>
        <dbReference type="Google" id="ProtNLM"/>
    </source>
</evidence>
<dbReference type="InterPro" id="IPR014937">
    <property type="entry name" value="DUF1810"/>
</dbReference>
<accession>A0ABQ2CI20</accession>
<sequence>MVSDPFDLERFVQAQRGVYDTALQELRAGRKRSHWIWFIFPQVAGLGMSATSRRYSLTGLEEARAYLAHPLLGQRLREATTALLAQRASASAVLGELDALKFRSSMTLFALADPAEPRFIQALERFFRGEADPRTLELLNAPDPDS</sequence>
<dbReference type="PIRSF" id="PIRSF008546">
    <property type="entry name" value="UCP008546"/>
    <property type="match status" value="1"/>
</dbReference>
<gene>
    <name evidence="1" type="ORF">GCM10009083_01860</name>
</gene>
<comment type="caution">
    <text evidence="1">The sequence shown here is derived from an EMBL/GenBank/DDBJ whole genome shotgun (WGS) entry which is preliminary data.</text>
</comment>
<dbReference type="Proteomes" id="UP000633263">
    <property type="component" value="Unassembled WGS sequence"/>
</dbReference>
<dbReference type="RefSeq" id="WP_188634732.1">
    <property type="nucleotide sequence ID" value="NZ_BMNN01000001.1"/>
</dbReference>
<dbReference type="Gene3D" id="1.25.40.380">
    <property type="entry name" value="Protein of unknown function DUF1810"/>
    <property type="match status" value="1"/>
</dbReference>
<dbReference type="EMBL" id="BMNN01000001">
    <property type="protein sequence ID" value="GGI89137.1"/>
    <property type="molecule type" value="Genomic_DNA"/>
</dbReference>
<keyword evidence="2" id="KW-1185">Reference proteome</keyword>
<organism evidence="1 2">
    <name type="scientific">Halopseudomonas pertucinogena</name>
    <dbReference type="NCBI Taxonomy" id="86175"/>
    <lineage>
        <taxon>Bacteria</taxon>
        <taxon>Pseudomonadati</taxon>
        <taxon>Pseudomonadota</taxon>
        <taxon>Gammaproteobacteria</taxon>
        <taxon>Pseudomonadales</taxon>
        <taxon>Pseudomonadaceae</taxon>
        <taxon>Halopseudomonas</taxon>
    </lineage>
</organism>